<feature type="transmembrane region" description="Helical" evidence="2">
    <location>
        <begin position="74"/>
        <end position="96"/>
    </location>
</feature>
<dbReference type="EMBL" id="CATQJA010002644">
    <property type="protein sequence ID" value="CAJ0576614.1"/>
    <property type="molecule type" value="Genomic_DNA"/>
</dbReference>
<name>A0AA36G5K7_9BILA</name>
<feature type="compositionally biased region" description="Polar residues" evidence="1">
    <location>
        <begin position="34"/>
        <end position="52"/>
    </location>
</feature>
<evidence type="ECO:0000256" key="2">
    <source>
        <dbReference type="SAM" id="Phobius"/>
    </source>
</evidence>
<organism evidence="3 4">
    <name type="scientific">Mesorhabditis spiculigera</name>
    <dbReference type="NCBI Taxonomy" id="96644"/>
    <lineage>
        <taxon>Eukaryota</taxon>
        <taxon>Metazoa</taxon>
        <taxon>Ecdysozoa</taxon>
        <taxon>Nematoda</taxon>
        <taxon>Chromadorea</taxon>
        <taxon>Rhabditida</taxon>
        <taxon>Rhabditina</taxon>
        <taxon>Rhabditomorpha</taxon>
        <taxon>Rhabditoidea</taxon>
        <taxon>Rhabditidae</taxon>
        <taxon>Mesorhabditinae</taxon>
        <taxon>Mesorhabditis</taxon>
    </lineage>
</organism>
<feature type="compositionally biased region" description="Low complexity" evidence="1">
    <location>
        <begin position="10"/>
        <end position="24"/>
    </location>
</feature>
<keyword evidence="2" id="KW-0812">Transmembrane</keyword>
<protein>
    <recommendedName>
        <fullName evidence="5">Transmembrane protein</fullName>
    </recommendedName>
</protein>
<feature type="compositionally biased region" description="Basic and acidic residues" evidence="1">
    <location>
        <begin position="274"/>
        <end position="285"/>
    </location>
</feature>
<reference evidence="3" key="1">
    <citation type="submission" date="2023-06" db="EMBL/GenBank/DDBJ databases">
        <authorList>
            <person name="Delattre M."/>
        </authorList>
    </citation>
    <scope>NUCLEOTIDE SEQUENCE</scope>
    <source>
        <strain evidence="3">AF72</strain>
    </source>
</reference>
<dbReference type="PANTHER" id="PTHR33444">
    <property type="entry name" value="SI:DKEY-19B23.12-RELATED"/>
    <property type="match status" value="1"/>
</dbReference>
<gene>
    <name evidence="3" type="ORF">MSPICULIGERA_LOCUS14904</name>
</gene>
<accession>A0AA36G5K7</accession>
<evidence type="ECO:0008006" key="5">
    <source>
        <dbReference type="Google" id="ProtNLM"/>
    </source>
</evidence>
<feature type="transmembrane region" description="Helical" evidence="2">
    <location>
        <begin position="232"/>
        <end position="257"/>
    </location>
</feature>
<evidence type="ECO:0000313" key="3">
    <source>
        <dbReference type="EMBL" id="CAJ0576614.1"/>
    </source>
</evidence>
<dbReference type="Proteomes" id="UP001177023">
    <property type="component" value="Unassembled WGS sequence"/>
</dbReference>
<dbReference type="InterPro" id="IPR040350">
    <property type="entry name" value="TMEM272"/>
</dbReference>
<feature type="transmembrane region" description="Helical" evidence="2">
    <location>
        <begin position="108"/>
        <end position="130"/>
    </location>
</feature>
<keyword evidence="2" id="KW-0472">Membrane</keyword>
<keyword evidence="2" id="KW-1133">Transmembrane helix</keyword>
<dbReference type="PANTHER" id="PTHR33444:SF7">
    <property type="entry name" value="TRANSMEMBRANE PROTEIN 272"/>
    <property type="match status" value="1"/>
</dbReference>
<dbReference type="AlphaFoldDB" id="A0AA36G5K7"/>
<feature type="transmembrane region" description="Helical" evidence="2">
    <location>
        <begin position="142"/>
        <end position="169"/>
    </location>
</feature>
<feature type="region of interest" description="Disordered" evidence="1">
    <location>
        <begin position="264"/>
        <end position="285"/>
    </location>
</feature>
<keyword evidence="4" id="KW-1185">Reference proteome</keyword>
<sequence>MAKKSKSKSIVKSTKSQVKSSLSSRAKPSDASARPTTSTRDGIKSVMQSRASRSTRETLRETVNVARKAPSDDLIIAAVLVAAQTLLACVAIYLGIAEWNDCPVQRHLPRILLITALFVLAKQGVDLVTMLMYTRAQKKPPLVVLIVQIVLRTVILGMLILMLVFYLIARADRDPDWSPSASAPSTTNPPYQSAKQQMDLLNQQPAEIKQEPAVSEDKRCGPTIYYATMTYVILWLLGPILLMILFCACIGCCVLFCGQATQQGDEEEAPETSTRSKKESERPVV</sequence>
<proteinExistence type="predicted"/>
<feature type="region of interest" description="Disordered" evidence="1">
    <location>
        <begin position="1"/>
        <end position="59"/>
    </location>
</feature>
<comment type="caution">
    <text evidence="3">The sequence shown here is derived from an EMBL/GenBank/DDBJ whole genome shotgun (WGS) entry which is preliminary data.</text>
</comment>
<evidence type="ECO:0000313" key="4">
    <source>
        <dbReference type="Proteomes" id="UP001177023"/>
    </source>
</evidence>
<feature type="non-terminal residue" evidence="3">
    <location>
        <position position="1"/>
    </location>
</feature>
<evidence type="ECO:0000256" key="1">
    <source>
        <dbReference type="SAM" id="MobiDB-lite"/>
    </source>
</evidence>